<organism evidence="3 4">
    <name type="scientific">Altericroceibacterium endophyticum</name>
    <dbReference type="NCBI Taxonomy" id="1808508"/>
    <lineage>
        <taxon>Bacteria</taxon>
        <taxon>Pseudomonadati</taxon>
        <taxon>Pseudomonadota</taxon>
        <taxon>Alphaproteobacteria</taxon>
        <taxon>Sphingomonadales</taxon>
        <taxon>Erythrobacteraceae</taxon>
        <taxon>Altericroceibacterium</taxon>
    </lineage>
</organism>
<evidence type="ECO:0000313" key="4">
    <source>
        <dbReference type="Proteomes" id="UP000438476"/>
    </source>
</evidence>
<dbReference type="Pfam" id="PF07835">
    <property type="entry name" value="COX4_pro_2"/>
    <property type="match status" value="1"/>
</dbReference>
<dbReference type="Gene3D" id="1.20.5.160">
    <property type="entry name" value="Bacterial aa3 type cytochrome c oxidase subunit IV"/>
    <property type="match status" value="1"/>
</dbReference>
<sequence>MSSAQDIQSSEKTYEGFVGALKWVVPAIGLLVMFIVFLIA</sequence>
<keyword evidence="1" id="KW-0472">Membrane</keyword>
<gene>
    <name evidence="3" type="ORF">GRI91_00500</name>
</gene>
<dbReference type="InterPro" id="IPR036596">
    <property type="entry name" value="Cyt-C_aa3_sf"/>
</dbReference>
<comment type="caution">
    <text evidence="3">The sequence shown here is derived from an EMBL/GenBank/DDBJ whole genome shotgun (WGS) entry which is preliminary data.</text>
</comment>
<dbReference type="Proteomes" id="UP000438476">
    <property type="component" value="Unassembled WGS sequence"/>
</dbReference>
<dbReference type="InterPro" id="IPR012422">
    <property type="entry name" value="Cyt_c_oxidase_su4_bac-aa3"/>
</dbReference>
<feature type="domain" description="Cytochrome c oxidase subunit IV bacterial aa3 type" evidence="2">
    <location>
        <begin position="6"/>
        <end position="37"/>
    </location>
</feature>
<feature type="transmembrane region" description="Helical" evidence="1">
    <location>
        <begin position="20"/>
        <end position="39"/>
    </location>
</feature>
<keyword evidence="4" id="KW-1185">Reference proteome</keyword>
<evidence type="ECO:0000313" key="3">
    <source>
        <dbReference type="EMBL" id="MXO64240.1"/>
    </source>
</evidence>
<dbReference type="SUPFAM" id="SSF81469">
    <property type="entry name" value="Bacterial aa3 type cytochrome c oxidase subunit IV"/>
    <property type="match status" value="1"/>
</dbReference>
<reference evidence="3 4" key="1">
    <citation type="submission" date="2019-12" db="EMBL/GenBank/DDBJ databases">
        <title>Genomic-based taxomic classification of the family Erythrobacteraceae.</title>
        <authorList>
            <person name="Xu L."/>
        </authorList>
    </citation>
    <scope>NUCLEOTIDE SEQUENCE [LARGE SCALE GENOMIC DNA]</scope>
    <source>
        <strain evidence="3 4">LMG 29518</strain>
    </source>
</reference>
<dbReference type="OrthoDB" id="7428964at2"/>
<evidence type="ECO:0000259" key="2">
    <source>
        <dbReference type="Pfam" id="PF07835"/>
    </source>
</evidence>
<dbReference type="RefSeq" id="WP_160734693.1">
    <property type="nucleotide sequence ID" value="NZ_WTYT01000001.1"/>
</dbReference>
<keyword evidence="1" id="KW-0812">Transmembrane</keyword>
<keyword evidence="1" id="KW-1133">Transmembrane helix</keyword>
<evidence type="ECO:0000256" key="1">
    <source>
        <dbReference type="SAM" id="Phobius"/>
    </source>
</evidence>
<protein>
    <submittedName>
        <fullName evidence="3">Aa3-type cytochrome c oxidase subunit IV</fullName>
    </submittedName>
</protein>
<dbReference type="EMBL" id="WTYT01000001">
    <property type="protein sequence ID" value="MXO64240.1"/>
    <property type="molecule type" value="Genomic_DNA"/>
</dbReference>
<proteinExistence type="predicted"/>
<accession>A0A6I4T2M8</accession>
<name>A0A6I4T2M8_9SPHN</name>
<dbReference type="AlphaFoldDB" id="A0A6I4T2M8"/>